<dbReference type="InterPro" id="IPR022383">
    <property type="entry name" value="Lactate/malate_DH_C"/>
</dbReference>
<sequence>MFSRLIKPQVVLSIQQNAKHLSTSSQRSVKVAVCGASGGIGQPLSLLLKESPLVTELSLYDIVHTPGVAADLSHIETNSKVTGYVGPDQLKDSLKGVQVIIIPAGVPRKPGMTRDDLFNTNASIVRDLIQAAAEVAPKALIGIISNPVNSTVPIAAEVLKKAGVYDPNRLFGVTTLDIVRANTFVGQAKGLDPKAVNVPVVGGHSGVTIIPLISQATPSVSFPKDQLEALTVRIQEAGTEVVKAKAGAGSATLSMAYAGARFAFALCRAINGESNVVECSFVQSNVTEAKYFSTPILLGPNGLQKNLGLGKLSDYENQLLKAAIPELKKNIQKGEDFVNKK</sequence>
<dbReference type="AlphaFoldDB" id="A0A1B6F1E5"/>
<keyword evidence="4 10" id="KW-0560">Oxidoreductase</keyword>
<dbReference type="GO" id="GO:0030060">
    <property type="term" value="F:L-malate dehydrogenase (NAD+) activity"/>
    <property type="evidence" value="ECO:0007669"/>
    <property type="project" value="UniProtKB-EC"/>
</dbReference>
<dbReference type="PANTHER" id="PTHR11540:SF16">
    <property type="entry name" value="MALATE DEHYDROGENASE, MITOCHONDRIAL"/>
    <property type="match status" value="1"/>
</dbReference>
<dbReference type="FunFam" id="3.40.50.720:FF:000013">
    <property type="entry name" value="Malate dehydrogenase"/>
    <property type="match status" value="1"/>
</dbReference>
<evidence type="ECO:0000256" key="10">
    <source>
        <dbReference type="RuleBase" id="RU003369"/>
    </source>
</evidence>
<organism evidence="14">
    <name type="scientific">Cuerna arida</name>
    <dbReference type="NCBI Taxonomy" id="1464854"/>
    <lineage>
        <taxon>Eukaryota</taxon>
        <taxon>Metazoa</taxon>
        <taxon>Ecdysozoa</taxon>
        <taxon>Arthropoda</taxon>
        <taxon>Hexapoda</taxon>
        <taxon>Insecta</taxon>
        <taxon>Pterygota</taxon>
        <taxon>Neoptera</taxon>
        <taxon>Paraneoptera</taxon>
        <taxon>Hemiptera</taxon>
        <taxon>Auchenorrhyncha</taxon>
        <taxon>Membracoidea</taxon>
        <taxon>Cicadellidae</taxon>
        <taxon>Cicadellinae</taxon>
        <taxon>Proconiini</taxon>
        <taxon>Cuerna</taxon>
    </lineage>
</organism>
<evidence type="ECO:0000259" key="13">
    <source>
        <dbReference type="Pfam" id="PF02866"/>
    </source>
</evidence>
<evidence type="ECO:0000256" key="9">
    <source>
        <dbReference type="PIRSR" id="PIRSR000102-3"/>
    </source>
</evidence>
<dbReference type="GO" id="GO:0005739">
    <property type="term" value="C:mitochondrion"/>
    <property type="evidence" value="ECO:0007669"/>
    <property type="project" value="TreeGrafter"/>
</dbReference>
<feature type="binding site" evidence="9">
    <location>
        <position position="61"/>
    </location>
    <ligand>
        <name>NAD(+)</name>
        <dbReference type="ChEBI" id="CHEBI:57540"/>
    </ligand>
</feature>
<dbReference type="GO" id="GO:0006108">
    <property type="term" value="P:malate metabolic process"/>
    <property type="evidence" value="ECO:0007669"/>
    <property type="project" value="InterPro"/>
</dbReference>
<dbReference type="NCBIfam" id="TIGR01772">
    <property type="entry name" value="MDH_euk_gproteo"/>
    <property type="match status" value="1"/>
</dbReference>
<comment type="subunit">
    <text evidence="2">Homodimer.</text>
</comment>
<evidence type="ECO:0000256" key="7">
    <source>
        <dbReference type="PIRSR" id="PIRSR000102-1"/>
    </source>
</evidence>
<dbReference type="Gene3D" id="3.90.110.10">
    <property type="entry name" value="Lactate dehydrogenase/glycoside hydrolase, family 4, C-terminal"/>
    <property type="match status" value="1"/>
</dbReference>
<dbReference type="InterPro" id="IPR001557">
    <property type="entry name" value="L-lactate/malate_DH"/>
</dbReference>
<comment type="similarity">
    <text evidence="1">Belongs to the LDH/MDH superfamily. MDH type 1 family.</text>
</comment>
<gene>
    <name evidence="14" type="ORF">g.17591</name>
</gene>
<keyword evidence="3 11" id="KW-0816">Tricarboxylic acid cycle</keyword>
<evidence type="ECO:0000259" key="12">
    <source>
        <dbReference type="Pfam" id="PF00056"/>
    </source>
</evidence>
<dbReference type="InterPro" id="IPR001252">
    <property type="entry name" value="Malate_DH_AS"/>
</dbReference>
<dbReference type="InterPro" id="IPR015955">
    <property type="entry name" value="Lactate_DH/Glyco_Ohase_4_C"/>
</dbReference>
<evidence type="ECO:0000256" key="5">
    <source>
        <dbReference type="ARBA" id="ARBA00023027"/>
    </source>
</evidence>
<dbReference type="InterPro" id="IPR001236">
    <property type="entry name" value="Lactate/malate_DH_N"/>
</dbReference>
<evidence type="ECO:0000256" key="6">
    <source>
        <dbReference type="ARBA" id="ARBA00048313"/>
    </source>
</evidence>
<evidence type="ECO:0000256" key="1">
    <source>
        <dbReference type="ARBA" id="ARBA00008824"/>
    </source>
</evidence>
<dbReference type="CDD" id="cd01337">
    <property type="entry name" value="MDH_glyoxysomal_mitochondrial"/>
    <property type="match status" value="1"/>
</dbReference>
<dbReference type="EC" id="1.1.1.37" evidence="11"/>
<evidence type="ECO:0000256" key="2">
    <source>
        <dbReference type="ARBA" id="ARBA00011738"/>
    </source>
</evidence>
<feature type="binding site" evidence="9">
    <location>
        <begin position="144"/>
        <end position="146"/>
    </location>
    <ligand>
        <name>NAD(+)</name>
        <dbReference type="ChEBI" id="CHEBI:57540"/>
    </ligand>
</feature>
<proteinExistence type="inferred from homology"/>
<dbReference type="Pfam" id="PF00056">
    <property type="entry name" value="Ldh_1_N"/>
    <property type="match status" value="1"/>
</dbReference>
<keyword evidence="5 9" id="KW-0520">NAD</keyword>
<dbReference type="InterPro" id="IPR010097">
    <property type="entry name" value="Malate_DH_type1"/>
</dbReference>
<dbReference type="FunFam" id="3.90.110.10:FF:000001">
    <property type="entry name" value="Malate dehydrogenase"/>
    <property type="match status" value="1"/>
</dbReference>
<dbReference type="PROSITE" id="PS00068">
    <property type="entry name" value="MDH"/>
    <property type="match status" value="1"/>
</dbReference>
<feature type="domain" description="Lactate/malate dehydrogenase C-terminal" evidence="13">
    <location>
        <begin position="174"/>
        <end position="338"/>
    </location>
</feature>
<comment type="catalytic activity">
    <reaction evidence="6 11">
        <text>(S)-malate + NAD(+) = oxaloacetate + NADH + H(+)</text>
        <dbReference type="Rhea" id="RHEA:21432"/>
        <dbReference type="ChEBI" id="CHEBI:15378"/>
        <dbReference type="ChEBI" id="CHEBI:15589"/>
        <dbReference type="ChEBI" id="CHEBI:16452"/>
        <dbReference type="ChEBI" id="CHEBI:57540"/>
        <dbReference type="ChEBI" id="CHEBI:57945"/>
        <dbReference type="EC" id="1.1.1.37"/>
    </reaction>
</comment>
<dbReference type="SUPFAM" id="SSF51735">
    <property type="entry name" value="NAD(P)-binding Rossmann-fold domains"/>
    <property type="match status" value="1"/>
</dbReference>
<evidence type="ECO:0000256" key="8">
    <source>
        <dbReference type="PIRSR" id="PIRSR000102-2"/>
    </source>
</evidence>
<dbReference type="SUPFAM" id="SSF56327">
    <property type="entry name" value="LDH C-terminal domain-like"/>
    <property type="match status" value="1"/>
</dbReference>
<feature type="binding site" evidence="9">
    <location>
        <position position="255"/>
    </location>
    <ligand>
        <name>NAD(+)</name>
        <dbReference type="ChEBI" id="CHEBI:57540"/>
    </ligand>
</feature>
<feature type="binding site" evidence="9">
    <location>
        <position position="121"/>
    </location>
    <ligand>
        <name>NAD(+)</name>
        <dbReference type="ChEBI" id="CHEBI:57540"/>
    </ligand>
</feature>
<dbReference type="PANTHER" id="PTHR11540">
    <property type="entry name" value="MALATE AND LACTATE DEHYDROGENASE"/>
    <property type="match status" value="1"/>
</dbReference>
<dbReference type="InterPro" id="IPR036291">
    <property type="entry name" value="NAD(P)-bd_dom_sf"/>
</dbReference>
<evidence type="ECO:0000256" key="11">
    <source>
        <dbReference type="RuleBase" id="RU003405"/>
    </source>
</evidence>
<feature type="active site" description="Proton acceptor" evidence="7">
    <location>
        <position position="204"/>
    </location>
</feature>
<protein>
    <recommendedName>
        <fullName evidence="11">Malate dehydrogenase</fullName>
        <ecNumber evidence="11">1.1.1.37</ecNumber>
    </recommendedName>
</protein>
<name>A0A1B6F1E5_9HEMI</name>
<dbReference type="PIRSF" id="PIRSF000102">
    <property type="entry name" value="Lac_mal_DH"/>
    <property type="match status" value="1"/>
</dbReference>
<dbReference type="Gene3D" id="3.40.50.720">
    <property type="entry name" value="NAD(P)-binding Rossmann-like Domain"/>
    <property type="match status" value="1"/>
</dbReference>
<evidence type="ECO:0000256" key="3">
    <source>
        <dbReference type="ARBA" id="ARBA00022532"/>
    </source>
</evidence>
<feature type="binding site" evidence="9">
    <location>
        <begin position="35"/>
        <end position="41"/>
    </location>
    <ligand>
        <name>NAD(+)</name>
        <dbReference type="ChEBI" id="CHEBI:57540"/>
    </ligand>
</feature>
<accession>A0A1B6F1E5</accession>
<reference evidence="14" key="1">
    <citation type="submission" date="2015-11" db="EMBL/GenBank/DDBJ databases">
        <title>De novo transcriptome assembly of four potential Pierce s Disease insect vectors from Arizona vineyards.</title>
        <authorList>
            <person name="Tassone E.E."/>
        </authorList>
    </citation>
    <scope>NUCLEOTIDE SEQUENCE</scope>
</reference>
<feature type="binding site" evidence="8">
    <location>
        <position position="108"/>
    </location>
    <ligand>
        <name>substrate</name>
    </ligand>
</feature>
<dbReference type="EMBL" id="GECZ01025697">
    <property type="protein sequence ID" value="JAS44072.1"/>
    <property type="molecule type" value="Transcribed_RNA"/>
</dbReference>
<feature type="binding site" evidence="8">
    <location>
        <position position="180"/>
    </location>
    <ligand>
        <name>substrate</name>
    </ligand>
</feature>
<evidence type="ECO:0000256" key="4">
    <source>
        <dbReference type="ARBA" id="ARBA00023002"/>
    </source>
</evidence>
<dbReference type="GO" id="GO:0006099">
    <property type="term" value="P:tricarboxylic acid cycle"/>
    <property type="evidence" value="ECO:0007669"/>
    <property type="project" value="UniProtKB-KW"/>
</dbReference>
<feature type="domain" description="Lactate/malate dehydrogenase N-terminal" evidence="12">
    <location>
        <begin position="29"/>
        <end position="172"/>
    </location>
</feature>
<evidence type="ECO:0000313" key="14">
    <source>
        <dbReference type="EMBL" id="JAS44072.1"/>
    </source>
</evidence>
<feature type="binding site" evidence="8">
    <location>
        <position position="114"/>
    </location>
    <ligand>
        <name>substrate</name>
    </ligand>
</feature>
<feature type="binding site" evidence="8">
    <location>
        <position position="146"/>
    </location>
    <ligand>
        <name>substrate</name>
    </ligand>
</feature>
<dbReference type="Pfam" id="PF02866">
    <property type="entry name" value="Ldh_1_C"/>
    <property type="match status" value="1"/>
</dbReference>